<organism evidence="1 2">
    <name type="scientific">Aplosporella prunicola CBS 121167</name>
    <dbReference type="NCBI Taxonomy" id="1176127"/>
    <lineage>
        <taxon>Eukaryota</taxon>
        <taxon>Fungi</taxon>
        <taxon>Dikarya</taxon>
        <taxon>Ascomycota</taxon>
        <taxon>Pezizomycotina</taxon>
        <taxon>Dothideomycetes</taxon>
        <taxon>Dothideomycetes incertae sedis</taxon>
        <taxon>Botryosphaeriales</taxon>
        <taxon>Aplosporellaceae</taxon>
        <taxon>Aplosporella</taxon>
    </lineage>
</organism>
<keyword evidence="2" id="KW-1185">Reference proteome</keyword>
<evidence type="ECO:0000313" key="2">
    <source>
        <dbReference type="Proteomes" id="UP000799438"/>
    </source>
</evidence>
<gene>
    <name evidence="1" type="ORF">K452DRAFT_311544</name>
</gene>
<dbReference type="GeneID" id="54300933"/>
<evidence type="ECO:0000313" key="1">
    <source>
        <dbReference type="EMBL" id="KAF2138622.1"/>
    </source>
</evidence>
<dbReference type="AlphaFoldDB" id="A0A6A6B330"/>
<protein>
    <submittedName>
        <fullName evidence="1">Uncharacterized protein</fullName>
    </submittedName>
</protein>
<reference evidence="1" key="1">
    <citation type="journal article" date="2020" name="Stud. Mycol.">
        <title>101 Dothideomycetes genomes: a test case for predicting lifestyles and emergence of pathogens.</title>
        <authorList>
            <person name="Haridas S."/>
            <person name="Albert R."/>
            <person name="Binder M."/>
            <person name="Bloem J."/>
            <person name="Labutti K."/>
            <person name="Salamov A."/>
            <person name="Andreopoulos B."/>
            <person name="Baker S."/>
            <person name="Barry K."/>
            <person name="Bills G."/>
            <person name="Bluhm B."/>
            <person name="Cannon C."/>
            <person name="Castanera R."/>
            <person name="Culley D."/>
            <person name="Daum C."/>
            <person name="Ezra D."/>
            <person name="Gonzalez J."/>
            <person name="Henrissat B."/>
            <person name="Kuo A."/>
            <person name="Liang C."/>
            <person name="Lipzen A."/>
            <person name="Lutzoni F."/>
            <person name="Magnuson J."/>
            <person name="Mondo S."/>
            <person name="Nolan M."/>
            <person name="Ohm R."/>
            <person name="Pangilinan J."/>
            <person name="Park H.-J."/>
            <person name="Ramirez L."/>
            <person name="Alfaro M."/>
            <person name="Sun H."/>
            <person name="Tritt A."/>
            <person name="Yoshinaga Y."/>
            <person name="Zwiers L.-H."/>
            <person name="Turgeon B."/>
            <person name="Goodwin S."/>
            <person name="Spatafora J."/>
            <person name="Crous P."/>
            <person name="Grigoriev I."/>
        </authorList>
    </citation>
    <scope>NUCLEOTIDE SEQUENCE</scope>
    <source>
        <strain evidence="1">CBS 121167</strain>
    </source>
</reference>
<dbReference type="PANTHER" id="PTHR32100">
    <property type="entry name" value="OMEGA-6 FATTY ACID DESATURASE, CHLOROPLASTIC"/>
    <property type="match status" value="1"/>
</dbReference>
<dbReference type="RefSeq" id="XP_033394335.1">
    <property type="nucleotide sequence ID" value="XM_033543436.1"/>
</dbReference>
<name>A0A6A6B330_9PEZI</name>
<dbReference type="InterPro" id="IPR012171">
    <property type="entry name" value="Fatty_acid_desaturase"/>
</dbReference>
<proteinExistence type="predicted"/>
<dbReference type="Proteomes" id="UP000799438">
    <property type="component" value="Unassembled WGS sequence"/>
</dbReference>
<dbReference type="GO" id="GO:0016491">
    <property type="term" value="F:oxidoreductase activity"/>
    <property type="evidence" value="ECO:0007669"/>
    <property type="project" value="InterPro"/>
</dbReference>
<accession>A0A6A6B330</accession>
<dbReference type="EMBL" id="ML995496">
    <property type="protein sequence ID" value="KAF2138622.1"/>
    <property type="molecule type" value="Genomic_DNA"/>
</dbReference>
<sequence length="138" mass="15889">MTLRYSSHPFELVEGGQSPLSFPAVVYYISFPPLPRHLQYGSRIPQYHAKEATKAIIPLLGELCHQDKQRNFLPALWESFTKCQWIDADNVAKSKERAFWYKGGSSPPPESSMGKRGWLWALNIMVKDWVLSEDWAFS</sequence>